<feature type="transmembrane region" description="Helical" evidence="8">
    <location>
        <begin position="152"/>
        <end position="171"/>
    </location>
</feature>
<dbReference type="Pfam" id="PF13231">
    <property type="entry name" value="PMT_2"/>
    <property type="match status" value="1"/>
</dbReference>
<comment type="caution">
    <text evidence="10">The sequence shown here is derived from an EMBL/GenBank/DDBJ whole genome shotgun (WGS) entry which is preliminary data.</text>
</comment>
<evidence type="ECO:0000313" key="10">
    <source>
        <dbReference type="EMBL" id="RJR26416.1"/>
    </source>
</evidence>
<dbReference type="InterPro" id="IPR050297">
    <property type="entry name" value="LipidA_mod_glycosyltrf_83"/>
</dbReference>
<evidence type="ECO:0000313" key="11">
    <source>
        <dbReference type="Proteomes" id="UP000265540"/>
    </source>
</evidence>
<reference evidence="10 11" key="1">
    <citation type="journal article" date="2017" name="ISME J.">
        <title>Energy and carbon metabolisms in a deep terrestrial subsurface fluid microbial community.</title>
        <authorList>
            <person name="Momper L."/>
            <person name="Jungbluth S.P."/>
            <person name="Lee M.D."/>
            <person name="Amend J.P."/>
        </authorList>
    </citation>
    <scope>NUCLEOTIDE SEQUENCE [LARGE SCALE GENOMIC DNA]</scope>
    <source>
        <strain evidence="10">SURF_46</strain>
    </source>
</reference>
<feature type="transmembrane region" description="Helical" evidence="8">
    <location>
        <begin position="107"/>
        <end position="140"/>
    </location>
</feature>
<sequence length="360" mass="42114">MQKEKSKVSPKLAVVCLILFSLFFFSTRIPRLYDDVINPDAVNWHFRSEQFVNGLKYFQLEKTYQHYHPGVTLMWVTGLPVEIYKQISGERIYNHENFEDFDFTAKISLVFVQFVLTILILFILSQLLGFWSALGITVFYSFEPFFTGNSRLYHLDTLFSLLTFLSLLFVYSGLEKRNNRHAVLGGVFGGLAFLTKSIGIGIFVYVFLALFWAVWKKYVTTRYMLIFLSTFLLSVFVFFPALWVRPAYYIAEIFSESERIGLRRGHEQIVFGETLETAGPEFYFLVLLVKFSPFILLGTFFYFSWNLYKAIKGYKIAFTSEMKVIIFTGIFYLGYFLVMTLSSKKIDRYMVTLFPYFAVL</sequence>
<dbReference type="PANTHER" id="PTHR33908">
    <property type="entry name" value="MANNOSYLTRANSFERASE YKCB-RELATED"/>
    <property type="match status" value="1"/>
</dbReference>
<evidence type="ECO:0000256" key="6">
    <source>
        <dbReference type="ARBA" id="ARBA00022989"/>
    </source>
</evidence>
<keyword evidence="5 8" id="KW-0812">Transmembrane</keyword>
<evidence type="ECO:0000256" key="5">
    <source>
        <dbReference type="ARBA" id="ARBA00022692"/>
    </source>
</evidence>
<keyword evidence="6 8" id="KW-1133">Transmembrane helix</keyword>
<keyword evidence="7 8" id="KW-0472">Membrane</keyword>
<evidence type="ECO:0000256" key="8">
    <source>
        <dbReference type="SAM" id="Phobius"/>
    </source>
</evidence>
<keyword evidence="4 10" id="KW-0808">Transferase</keyword>
<dbReference type="GO" id="GO:0005886">
    <property type="term" value="C:plasma membrane"/>
    <property type="evidence" value="ECO:0007669"/>
    <property type="project" value="UniProtKB-SubCell"/>
</dbReference>
<dbReference type="Proteomes" id="UP000265540">
    <property type="component" value="Unassembled WGS sequence"/>
</dbReference>
<organism evidence="10 11">
    <name type="scientific">candidate division WWE3 bacterium</name>
    <dbReference type="NCBI Taxonomy" id="2053526"/>
    <lineage>
        <taxon>Bacteria</taxon>
        <taxon>Katanobacteria</taxon>
    </lineage>
</organism>
<evidence type="ECO:0000256" key="1">
    <source>
        <dbReference type="ARBA" id="ARBA00004651"/>
    </source>
</evidence>
<evidence type="ECO:0000256" key="3">
    <source>
        <dbReference type="ARBA" id="ARBA00022676"/>
    </source>
</evidence>
<feature type="transmembrane region" description="Helical" evidence="8">
    <location>
        <begin position="12"/>
        <end position="29"/>
    </location>
</feature>
<feature type="transmembrane region" description="Helical" evidence="8">
    <location>
        <begin position="324"/>
        <end position="343"/>
    </location>
</feature>
<evidence type="ECO:0000256" key="2">
    <source>
        <dbReference type="ARBA" id="ARBA00022475"/>
    </source>
</evidence>
<feature type="transmembrane region" description="Helical" evidence="8">
    <location>
        <begin position="225"/>
        <end position="244"/>
    </location>
</feature>
<dbReference type="EMBL" id="QZJF01000022">
    <property type="protein sequence ID" value="RJR26416.1"/>
    <property type="molecule type" value="Genomic_DNA"/>
</dbReference>
<comment type="subcellular location">
    <subcellularLocation>
        <location evidence="1">Cell membrane</location>
        <topology evidence="1">Multi-pass membrane protein</topology>
    </subcellularLocation>
</comment>
<feature type="transmembrane region" description="Helical" evidence="8">
    <location>
        <begin position="191"/>
        <end position="213"/>
    </location>
</feature>
<dbReference type="GO" id="GO:0009103">
    <property type="term" value="P:lipopolysaccharide biosynthetic process"/>
    <property type="evidence" value="ECO:0007669"/>
    <property type="project" value="UniProtKB-ARBA"/>
</dbReference>
<name>A0A3A4ZIP3_UNCKA</name>
<dbReference type="InterPro" id="IPR038731">
    <property type="entry name" value="RgtA/B/C-like"/>
</dbReference>
<keyword evidence="3" id="KW-0328">Glycosyltransferase</keyword>
<dbReference type="PANTHER" id="PTHR33908:SF11">
    <property type="entry name" value="MEMBRANE PROTEIN"/>
    <property type="match status" value="1"/>
</dbReference>
<dbReference type="GO" id="GO:0016763">
    <property type="term" value="F:pentosyltransferase activity"/>
    <property type="evidence" value="ECO:0007669"/>
    <property type="project" value="TreeGrafter"/>
</dbReference>
<evidence type="ECO:0000256" key="7">
    <source>
        <dbReference type="ARBA" id="ARBA00023136"/>
    </source>
</evidence>
<proteinExistence type="predicted"/>
<feature type="non-terminal residue" evidence="10">
    <location>
        <position position="360"/>
    </location>
</feature>
<feature type="domain" description="Glycosyltransferase RgtA/B/C/D-like" evidence="9">
    <location>
        <begin position="112"/>
        <end position="242"/>
    </location>
</feature>
<gene>
    <name evidence="10" type="ORF">C4561_05495</name>
</gene>
<feature type="transmembrane region" description="Helical" evidence="8">
    <location>
        <begin position="282"/>
        <end position="303"/>
    </location>
</feature>
<keyword evidence="2" id="KW-1003">Cell membrane</keyword>
<evidence type="ECO:0000256" key="4">
    <source>
        <dbReference type="ARBA" id="ARBA00022679"/>
    </source>
</evidence>
<evidence type="ECO:0000259" key="9">
    <source>
        <dbReference type="Pfam" id="PF13231"/>
    </source>
</evidence>
<protein>
    <submittedName>
        <fullName evidence="10">Phospholipid carrier-dependent glycosyltransferase</fullName>
    </submittedName>
</protein>
<accession>A0A3A4ZIP3</accession>
<dbReference type="AlphaFoldDB" id="A0A3A4ZIP3"/>